<reference evidence="1 2" key="2">
    <citation type="submission" date="2019-09" db="EMBL/GenBank/DDBJ databases">
        <authorList>
            <person name="Jin C."/>
        </authorList>
    </citation>
    <scope>NUCLEOTIDE SEQUENCE [LARGE SCALE GENOMIC DNA]</scope>
    <source>
        <strain evidence="1 2">BN140078</strain>
    </source>
</reference>
<sequence>MKRTFRSYLIQNDRFDSYFLTENTKKEMSKKIPQRLIIHTQDIENITGKSNQAARRMLNKVRKRLGKGQDDLVTIAEFCACMGLSEEKIQPYLQP</sequence>
<dbReference type="RefSeq" id="WP_149841053.1">
    <property type="nucleotide sequence ID" value="NZ_VUOC01000004.1"/>
</dbReference>
<dbReference type="AlphaFoldDB" id="A0A5B2VN82"/>
<comment type="caution">
    <text evidence="1">The sequence shown here is derived from an EMBL/GenBank/DDBJ whole genome shotgun (WGS) entry which is preliminary data.</text>
</comment>
<dbReference type="EMBL" id="VUOC01000004">
    <property type="protein sequence ID" value="KAA2239876.1"/>
    <property type="molecule type" value="Genomic_DNA"/>
</dbReference>
<gene>
    <name evidence="1" type="ORF">F0L74_27200</name>
</gene>
<name>A0A5B2VN82_9BACT</name>
<organism evidence="1 2">
    <name type="scientific">Chitinophaga agrisoli</name>
    <dbReference type="NCBI Taxonomy" id="2607653"/>
    <lineage>
        <taxon>Bacteria</taxon>
        <taxon>Pseudomonadati</taxon>
        <taxon>Bacteroidota</taxon>
        <taxon>Chitinophagia</taxon>
        <taxon>Chitinophagales</taxon>
        <taxon>Chitinophagaceae</taxon>
        <taxon>Chitinophaga</taxon>
    </lineage>
</organism>
<evidence type="ECO:0000313" key="1">
    <source>
        <dbReference type="EMBL" id="KAA2239876.1"/>
    </source>
</evidence>
<reference evidence="1 2" key="1">
    <citation type="submission" date="2019-09" db="EMBL/GenBank/DDBJ databases">
        <title>Chitinophaga ginsengihumi sp. nov., isolated from soil of ginseng rhizosphere.</title>
        <authorList>
            <person name="Lee J."/>
        </authorList>
    </citation>
    <scope>NUCLEOTIDE SEQUENCE [LARGE SCALE GENOMIC DNA]</scope>
    <source>
        <strain evidence="1 2">BN140078</strain>
    </source>
</reference>
<proteinExistence type="predicted"/>
<dbReference type="Proteomes" id="UP000324611">
    <property type="component" value="Unassembled WGS sequence"/>
</dbReference>
<evidence type="ECO:0000313" key="2">
    <source>
        <dbReference type="Proteomes" id="UP000324611"/>
    </source>
</evidence>
<protein>
    <submittedName>
        <fullName evidence="1">Uncharacterized protein</fullName>
    </submittedName>
</protein>
<accession>A0A5B2VN82</accession>
<keyword evidence="2" id="KW-1185">Reference proteome</keyword>